<feature type="compositionally biased region" description="Acidic residues" evidence="3">
    <location>
        <begin position="85"/>
        <end position="99"/>
    </location>
</feature>
<dbReference type="SUPFAM" id="SSF57414">
    <property type="entry name" value="Hairpin loop containing domain-like"/>
    <property type="match status" value="4"/>
</dbReference>
<evidence type="ECO:0000256" key="4">
    <source>
        <dbReference type="SAM" id="SignalP"/>
    </source>
</evidence>
<feature type="domain" description="Apple" evidence="5">
    <location>
        <begin position="1201"/>
        <end position="1273"/>
    </location>
</feature>
<dbReference type="OMA" id="WKVNCYL"/>
<keyword evidence="7" id="KW-1185">Reference proteome</keyword>
<dbReference type="SMART" id="SM00473">
    <property type="entry name" value="PAN_AP"/>
    <property type="match status" value="4"/>
</dbReference>
<keyword evidence="4" id="KW-0732">Signal</keyword>
<evidence type="ECO:0000256" key="3">
    <source>
        <dbReference type="SAM" id="MobiDB-lite"/>
    </source>
</evidence>
<dbReference type="Proteomes" id="UP000041254">
    <property type="component" value="Unassembled WGS sequence"/>
</dbReference>
<dbReference type="Gene3D" id="2.60.120.200">
    <property type="match status" value="1"/>
</dbReference>
<feature type="region of interest" description="Disordered" evidence="3">
    <location>
        <begin position="71"/>
        <end position="99"/>
    </location>
</feature>
<dbReference type="InterPro" id="IPR050546">
    <property type="entry name" value="Glycosyl_Hydrlase_16"/>
</dbReference>
<dbReference type="PROSITE" id="PS50948">
    <property type="entry name" value="PAN"/>
    <property type="match status" value="3"/>
</dbReference>
<proteinExistence type="predicted"/>
<dbReference type="Pfam" id="PF26113">
    <property type="entry name" value="GH16_XgeA"/>
    <property type="match status" value="1"/>
</dbReference>
<feature type="domain" description="Apple" evidence="5">
    <location>
        <begin position="1115"/>
        <end position="1193"/>
    </location>
</feature>
<feature type="signal peptide" evidence="4">
    <location>
        <begin position="1"/>
        <end position="35"/>
    </location>
</feature>
<keyword evidence="1" id="KW-0677">Repeat</keyword>
<accession>A0A0G4FN79</accession>
<protein>
    <recommendedName>
        <fullName evidence="5">Apple domain-containing protein</fullName>
    </recommendedName>
</protein>
<dbReference type="InterPro" id="IPR003609">
    <property type="entry name" value="Pan_app"/>
</dbReference>
<dbReference type="STRING" id="1169540.A0A0G4FN79"/>
<dbReference type="InterPro" id="IPR000177">
    <property type="entry name" value="Apple"/>
</dbReference>
<feature type="domain" description="Apple" evidence="5">
    <location>
        <begin position="432"/>
        <end position="505"/>
    </location>
</feature>
<evidence type="ECO:0000313" key="6">
    <source>
        <dbReference type="EMBL" id="CEM15032.1"/>
    </source>
</evidence>
<dbReference type="SUPFAM" id="SSF49899">
    <property type="entry name" value="Concanavalin A-like lectins/glucanases"/>
    <property type="match status" value="1"/>
</dbReference>
<dbReference type="AlphaFoldDB" id="A0A0G4FN79"/>
<dbReference type="InParanoid" id="A0A0G4FN79"/>
<dbReference type="EMBL" id="CDMY01000464">
    <property type="protein sequence ID" value="CEM15032.1"/>
    <property type="molecule type" value="Genomic_DNA"/>
</dbReference>
<dbReference type="VEuPathDB" id="CryptoDB:Vbra_9340"/>
<dbReference type="GO" id="GO:0005576">
    <property type="term" value="C:extracellular region"/>
    <property type="evidence" value="ECO:0007669"/>
    <property type="project" value="InterPro"/>
</dbReference>
<feature type="chain" id="PRO_5005189512" description="Apple domain-containing protein" evidence="4">
    <location>
        <begin position="36"/>
        <end position="1275"/>
    </location>
</feature>
<sequence length="1275" mass="138307">MVIREPRRRHRQSAPQHGWLLILAALPALIVVVSAQSWRAPVGDPEPLSEDTLDRSDDEFLAPNATKQSLLRDVSPWRQNGPWSDAEDASTTDAEDTEEVTPHVSCEELGGLLDPVTNTCCPESCGQCGGPFCHLLPSGPFHCCPLQVETLGLKCDETNEPPCILAPPREKGALIGSESYQESVCAYVGGVWEGEGSDVCCGKGCGLCGGFGCDGRPGGKDECCGRAVLEKNEGCLDKGEAPCVTEPFIPPPPSEGVYINAGGPSVAHDGIVYQQDTYADGGTQVTLETLSSNPLLLTTHTFDTSDLSTSSGYTIPAAALFPSEHHKGDVCLQIVLSELTFSTKGSRLFDILVNGKVWARRVDVYELGGGRQKPIVLQRCVAVGKEGLRVGFAAVREEASVVGLRAFAVKNPTTQGEIFCPTLLTKLPPPSCYEANTRLLGPSVSNTTLKARTVRECQKHCGETAECIAFTYEEASLTCVLKTDLESRETAAHILSGPKSCEKECFEEGVDYYGNDLEAYQDVVGPVECQYQCQDHPECRFFTYQPHNNWCFLKRGGSGRTRETDSISSKSISGPKYCLESPQDFCHRIGGTYAGPHSPVASPHQWDIKTHADMPRRDGGIEGRLKAGRHVSGACCPADCGECGGETCAKGRSECCAAAGRMAEDCAVKGKPPCYAGVARGPSPPSQCASPYALTHTWQGDSMLSAFHFASSSTPATATATATSSEGPARFVGRQEAVDGGMVEVTKDGDVIVRVDTAEGEGEVGKDEGRKTVSLRSLDAFDAGLFVFHIAHVPFGCGVWPSLSLQGPHMDKDAQINLIEGIHNGARNHFSVSVGASSPCVQAGADQSLTSGHWEASRLLLDNIRQPSRHCSSIDELQYPSQACTLLPEEPFLGPSQPSEGGYFVVELDSDRHIKYWFFRSSEAPQDLLNDHPTPTPDAWKRPHGLVSLQTDTCPGWDNFRQMQVVLRTGLCGDRRGGNAAFEWACPGLGRCEDHVRKNGTALRDAYWDIRSARVFQKAPTDPFDPVCSVCVEYERDVEYPSNELRTIESIEPPTPEGCWQHCQRDAECAGFVFDGGKGEEGKVSCVLKHGLESRKVSKGKVAGINKCTKQAPKCVVFEADYAYTSQSALSPSPLADRRDVTSPYSCWQLCDTHAGCSAFTFHGQDRRCVLMREPLSRQYEPNKGKVSGFKQCEHDRVLDCFAFERHYEVLGAPMASILAPSPTQCAAACAARGRCRAVSYEWDTQRCELQAEGHHRVYRGQRRAVMAAIKTCDK</sequence>
<gene>
    <name evidence="6" type="ORF">Vbra_9340</name>
</gene>
<dbReference type="Gene3D" id="3.50.4.10">
    <property type="entry name" value="Hepatocyte Growth Factor"/>
    <property type="match status" value="5"/>
</dbReference>
<dbReference type="Pfam" id="PF00024">
    <property type="entry name" value="PAN_1"/>
    <property type="match status" value="4"/>
</dbReference>
<evidence type="ECO:0000256" key="2">
    <source>
        <dbReference type="ARBA" id="ARBA00023157"/>
    </source>
</evidence>
<dbReference type="OrthoDB" id="192832at2759"/>
<dbReference type="Pfam" id="PF11721">
    <property type="entry name" value="Malectin"/>
    <property type="match status" value="1"/>
</dbReference>
<dbReference type="InterPro" id="IPR021720">
    <property type="entry name" value="Malectin_dom"/>
</dbReference>
<dbReference type="PANTHER" id="PTHR10963">
    <property type="entry name" value="GLYCOSYL HYDROLASE-RELATED"/>
    <property type="match status" value="1"/>
</dbReference>
<dbReference type="SMART" id="SM00223">
    <property type="entry name" value="APPLE"/>
    <property type="match status" value="4"/>
</dbReference>
<dbReference type="CDD" id="cd01100">
    <property type="entry name" value="APPLE_Factor_XI_like"/>
    <property type="match status" value="1"/>
</dbReference>
<name>A0A0G4FN79_VITBC</name>
<dbReference type="PANTHER" id="PTHR10963:SF24">
    <property type="entry name" value="GLYCOSIDASE C21B10.07-RELATED"/>
    <property type="match status" value="1"/>
</dbReference>
<dbReference type="GO" id="GO:0009251">
    <property type="term" value="P:glucan catabolic process"/>
    <property type="evidence" value="ECO:0007669"/>
    <property type="project" value="TreeGrafter"/>
</dbReference>
<dbReference type="Gene3D" id="2.60.120.430">
    <property type="entry name" value="Galactose-binding lectin"/>
    <property type="match status" value="1"/>
</dbReference>
<reference evidence="6 7" key="1">
    <citation type="submission" date="2014-11" db="EMBL/GenBank/DDBJ databases">
        <authorList>
            <person name="Zhu J."/>
            <person name="Qi W."/>
            <person name="Song R."/>
        </authorList>
    </citation>
    <scope>NUCLEOTIDE SEQUENCE [LARGE SCALE GENOMIC DNA]</scope>
</reference>
<dbReference type="Pfam" id="PF14295">
    <property type="entry name" value="PAN_4"/>
    <property type="match status" value="1"/>
</dbReference>
<evidence type="ECO:0000259" key="5">
    <source>
        <dbReference type="PROSITE" id="PS50948"/>
    </source>
</evidence>
<organism evidence="6 7">
    <name type="scientific">Vitrella brassicaformis (strain CCMP3155)</name>
    <dbReference type="NCBI Taxonomy" id="1169540"/>
    <lineage>
        <taxon>Eukaryota</taxon>
        <taxon>Sar</taxon>
        <taxon>Alveolata</taxon>
        <taxon>Colpodellida</taxon>
        <taxon>Vitrellaceae</taxon>
        <taxon>Vitrella</taxon>
    </lineage>
</organism>
<evidence type="ECO:0000256" key="1">
    <source>
        <dbReference type="ARBA" id="ARBA00022737"/>
    </source>
</evidence>
<dbReference type="GO" id="GO:0006508">
    <property type="term" value="P:proteolysis"/>
    <property type="evidence" value="ECO:0007669"/>
    <property type="project" value="InterPro"/>
</dbReference>
<keyword evidence="2" id="KW-1015">Disulfide bond</keyword>
<evidence type="ECO:0000313" key="7">
    <source>
        <dbReference type="Proteomes" id="UP000041254"/>
    </source>
</evidence>
<dbReference type="InterPro" id="IPR013320">
    <property type="entry name" value="ConA-like_dom_sf"/>
</dbReference>